<protein>
    <submittedName>
        <fullName evidence="1">Uncharacterized protein</fullName>
    </submittedName>
</protein>
<dbReference type="Proteomes" id="UP000042997">
    <property type="component" value="Unassembled WGS sequence"/>
</dbReference>
<dbReference type="AlphaFoldDB" id="A0A098BT53"/>
<proteinExistence type="predicted"/>
<evidence type="ECO:0000313" key="2">
    <source>
        <dbReference type="Proteomes" id="UP000042997"/>
    </source>
</evidence>
<reference evidence="1 2" key="1">
    <citation type="journal article" date="2014" name="Genome Announc.">
        <title>Draft Genome Sequence of Propane- and Butane-Oxidizing Actinobacterium Rhodococcus ruber IEGM 231.</title>
        <authorList>
            <person name="Ivshina I.B."/>
            <person name="Kuyukina M.S."/>
            <person name="Krivoruchko A.V."/>
            <person name="Barbe V."/>
            <person name="Fischer C."/>
        </authorList>
    </citation>
    <scope>NUCLEOTIDE SEQUENCE [LARGE SCALE GENOMIC DNA]</scope>
</reference>
<evidence type="ECO:0000313" key="1">
    <source>
        <dbReference type="EMBL" id="CDZ91395.1"/>
    </source>
</evidence>
<accession>A0A098BT53</accession>
<sequence>MPATREVLIVTVTDRARGRHPALVSLVDTRFDRPIERSLCGATQA</sequence>
<dbReference type="EMBL" id="CCSD01000097">
    <property type="protein sequence ID" value="CDZ91395.1"/>
    <property type="molecule type" value="Genomic_DNA"/>
</dbReference>
<name>A0A098BT53_9NOCA</name>
<organism evidence="1 2">
    <name type="scientific">Rhodococcus ruber</name>
    <dbReference type="NCBI Taxonomy" id="1830"/>
    <lineage>
        <taxon>Bacteria</taxon>
        <taxon>Bacillati</taxon>
        <taxon>Actinomycetota</taxon>
        <taxon>Actinomycetes</taxon>
        <taxon>Mycobacteriales</taxon>
        <taxon>Nocardiaceae</taxon>
        <taxon>Rhodococcus</taxon>
    </lineage>
</organism>
<gene>
    <name evidence="1" type="ORF">RHRU231_820165</name>
</gene>